<keyword evidence="3" id="KW-1185">Reference proteome</keyword>
<dbReference type="Proteomes" id="UP000724672">
    <property type="component" value="Unassembled WGS sequence"/>
</dbReference>
<comment type="caution">
    <text evidence="2">The sequence shown here is derived from an EMBL/GenBank/DDBJ whole genome shotgun (WGS) entry which is preliminary data.</text>
</comment>
<proteinExistence type="predicted"/>
<name>A0A942Z665_9FIRM</name>
<gene>
    <name evidence="2" type="ORF">GOQ27_06785</name>
</gene>
<reference evidence="2" key="1">
    <citation type="submission" date="2019-12" db="EMBL/GenBank/DDBJ databases">
        <title>Clostridiaceae gen. nov. sp. nov., isolated from sediment in Xinjiang, China.</title>
        <authorList>
            <person name="Zhang R."/>
        </authorList>
    </citation>
    <scope>NUCLEOTIDE SEQUENCE</scope>
    <source>
        <strain evidence="2">D2Q-11</strain>
    </source>
</reference>
<dbReference type="EMBL" id="WSFT01000028">
    <property type="protein sequence ID" value="MBS4538161.1"/>
    <property type="molecule type" value="Genomic_DNA"/>
</dbReference>
<sequence>MAVNSIPKGSKVKMEFNNGLDEYGRDIIKPKTLSGVKSDATNEGLYQAMASLSGLQSLPLVAVKRIDETQLELV</sequence>
<evidence type="ECO:0000313" key="3">
    <source>
        <dbReference type="Proteomes" id="UP000724672"/>
    </source>
</evidence>
<dbReference type="Pfam" id="PF07872">
    <property type="entry name" value="DUF1659"/>
    <property type="match status" value="1"/>
</dbReference>
<dbReference type="InterPro" id="IPR012454">
    <property type="entry name" value="DUF1659"/>
</dbReference>
<feature type="domain" description="DUF1659" evidence="1">
    <location>
        <begin position="2"/>
        <end position="71"/>
    </location>
</feature>
<organism evidence="2 3">
    <name type="scientific">Anaeromonas frigoriresistens</name>
    <dbReference type="NCBI Taxonomy" id="2683708"/>
    <lineage>
        <taxon>Bacteria</taxon>
        <taxon>Bacillati</taxon>
        <taxon>Bacillota</taxon>
        <taxon>Tissierellia</taxon>
        <taxon>Tissierellales</taxon>
        <taxon>Thermohalobacteraceae</taxon>
        <taxon>Anaeromonas</taxon>
    </lineage>
</organism>
<accession>A0A942Z665</accession>
<dbReference type="AlphaFoldDB" id="A0A942Z665"/>
<evidence type="ECO:0000259" key="1">
    <source>
        <dbReference type="Pfam" id="PF07872"/>
    </source>
</evidence>
<protein>
    <submittedName>
        <fullName evidence="2">DUF1659 domain-containing protein</fullName>
    </submittedName>
</protein>
<evidence type="ECO:0000313" key="2">
    <source>
        <dbReference type="EMBL" id="MBS4538161.1"/>
    </source>
</evidence>
<dbReference type="RefSeq" id="WP_203366081.1">
    <property type="nucleotide sequence ID" value="NZ_WSFT01000028.1"/>
</dbReference>